<dbReference type="GO" id="GO:0016747">
    <property type="term" value="F:acyltransferase activity, transferring groups other than amino-acyl groups"/>
    <property type="evidence" value="ECO:0007669"/>
    <property type="project" value="InterPro"/>
</dbReference>
<dbReference type="SUPFAM" id="SSF55729">
    <property type="entry name" value="Acyl-CoA N-acyltransferases (Nat)"/>
    <property type="match status" value="1"/>
</dbReference>
<evidence type="ECO:0000256" key="2">
    <source>
        <dbReference type="ARBA" id="ARBA00023315"/>
    </source>
</evidence>
<feature type="domain" description="N-acetyltransferase" evidence="3">
    <location>
        <begin position="1"/>
        <end position="158"/>
    </location>
</feature>
<dbReference type="Gene3D" id="3.40.630.30">
    <property type="match status" value="1"/>
</dbReference>
<dbReference type="RefSeq" id="WP_228850045.1">
    <property type="nucleotide sequence ID" value="NZ_JADCKQ010000018.1"/>
</dbReference>
<dbReference type="PANTHER" id="PTHR43072">
    <property type="entry name" value="N-ACETYLTRANSFERASE"/>
    <property type="match status" value="1"/>
</dbReference>
<reference evidence="4" key="1">
    <citation type="submission" date="2020-10" db="EMBL/GenBank/DDBJ databases">
        <title>Paenihalocynthiibacter styelae gen. nov., sp. nov., isolated from stalked sea squirt Styela clava.</title>
        <authorList>
            <person name="Kim Y.-O."/>
            <person name="Yoon J.-H."/>
        </authorList>
    </citation>
    <scope>NUCLEOTIDE SEQUENCE</scope>
    <source>
        <strain evidence="4">MYP1-1</strain>
    </source>
</reference>
<dbReference type="PROSITE" id="PS51186">
    <property type="entry name" value="GNAT"/>
    <property type="match status" value="1"/>
</dbReference>
<evidence type="ECO:0000256" key="1">
    <source>
        <dbReference type="ARBA" id="ARBA00022679"/>
    </source>
</evidence>
<dbReference type="InterPro" id="IPR016181">
    <property type="entry name" value="Acyl_CoA_acyltransferase"/>
</dbReference>
<dbReference type="InterPro" id="IPR000182">
    <property type="entry name" value="GNAT_dom"/>
</dbReference>
<protein>
    <submittedName>
        <fullName evidence="4">N-acetyltransferase</fullName>
    </submittedName>
</protein>
<sequence length="158" mass="16855">MTIRPAIPDDIPRIAAIWNAEIRNGTATFTTDEKSEADLLTRIQGDDPFLTLLEGEKLTGFACAGDFRAGPGYAHSKEITIYLAPAHHGKGLGRALIAALELELKALGTHLMVAAISGTNSGALAFHNAVGFNPGGILPQAGRKHGNWLDLHLLFKHL</sequence>
<dbReference type="EMBL" id="JADCKQ010000018">
    <property type="protein sequence ID" value="MBI1495340.1"/>
    <property type="molecule type" value="Genomic_DNA"/>
</dbReference>
<gene>
    <name evidence="4" type="ORF">H1D41_16985</name>
</gene>
<keyword evidence="1" id="KW-0808">Transferase</keyword>
<evidence type="ECO:0000313" key="4">
    <source>
        <dbReference type="EMBL" id="MBI1495340.1"/>
    </source>
</evidence>
<keyword evidence="2" id="KW-0012">Acyltransferase</keyword>
<keyword evidence="5" id="KW-1185">Reference proteome</keyword>
<organism evidence="4 5">
    <name type="scientific">Halocynthiibacter styelae</name>
    <dbReference type="NCBI Taxonomy" id="2761955"/>
    <lineage>
        <taxon>Bacteria</taxon>
        <taxon>Pseudomonadati</taxon>
        <taxon>Pseudomonadota</taxon>
        <taxon>Alphaproteobacteria</taxon>
        <taxon>Rhodobacterales</taxon>
        <taxon>Paracoccaceae</taxon>
        <taxon>Halocynthiibacter</taxon>
    </lineage>
</organism>
<comment type="caution">
    <text evidence="4">The sequence shown here is derived from an EMBL/GenBank/DDBJ whole genome shotgun (WGS) entry which is preliminary data.</text>
</comment>
<dbReference type="Proteomes" id="UP000640583">
    <property type="component" value="Unassembled WGS sequence"/>
</dbReference>
<evidence type="ECO:0000313" key="5">
    <source>
        <dbReference type="Proteomes" id="UP000640583"/>
    </source>
</evidence>
<accession>A0A8J7IZM6</accession>
<dbReference type="Pfam" id="PF00583">
    <property type="entry name" value="Acetyltransf_1"/>
    <property type="match status" value="1"/>
</dbReference>
<dbReference type="CDD" id="cd04301">
    <property type="entry name" value="NAT_SF"/>
    <property type="match status" value="1"/>
</dbReference>
<name>A0A8J7IZM6_9RHOB</name>
<dbReference type="PANTHER" id="PTHR43072:SF23">
    <property type="entry name" value="UPF0039 PROTEIN C11D3.02C"/>
    <property type="match status" value="1"/>
</dbReference>
<proteinExistence type="predicted"/>
<evidence type="ECO:0000259" key="3">
    <source>
        <dbReference type="PROSITE" id="PS51186"/>
    </source>
</evidence>
<dbReference type="AlphaFoldDB" id="A0A8J7IZM6"/>